<organism evidence="2 3">
    <name type="scientific">Marinococcus luteus</name>
    <dbReference type="NCBI Taxonomy" id="1122204"/>
    <lineage>
        <taxon>Bacteria</taxon>
        <taxon>Bacillati</taxon>
        <taxon>Bacillota</taxon>
        <taxon>Bacilli</taxon>
        <taxon>Bacillales</taxon>
        <taxon>Bacillaceae</taxon>
        <taxon>Marinococcus</taxon>
    </lineage>
</organism>
<dbReference type="InterPro" id="IPR009708">
    <property type="entry name" value="Phage_A118_holin/antiholin"/>
</dbReference>
<proteinExistence type="predicted"/>
<reference evidence="2 3" key="1">
    <citation type="submission" date="2016-10" db="EMBL/GenBank/DDBJ databases">
        <authorList>
            <person name="de Groot N.N."/>
        </authorList>
    </citation>
    <scope>NUCLEOTIDE SEQUENCE [LARGE SCALE GENOMIC DNA]</scope>
    <source>
        <strain evidence="2 3">DSM 23126</strain>
    </source>
</reference>
<accession>A0A1H2Q141</accession>
<dbReference type="OrthoDB" id="2665815at2"/>
<gene>
    <name evidence="2" type="ORF">SAMN05421781_0075</name>
</gene>
<keyword evidence="1" id="KW-1133">Transmembrane helix</keyword>
<keyword evidence="1" id="KW-0472">Membrane</keyword>
<feature type="transmembrane region" description="Helical" evidence="1">
    <location>
        <begin position="7"/>
        <end position="25"/>
    </location>
</feature>
<name>A0A1H2Q141_9BACI</name>
<dbReference type="AlphaFoldDB" id="A0A1H2Q141"/>
<evidence type="ECO:0000256" key="1">
    <source>
        <dbReference type="SAM" id="Phobius"/>
    </source>
</evidence>
<sequence>MEVSPEFLMYMSFIGTASTALMQLLKQALPLSKKYIPLLTLGLGVGLALVPFPFTSVALAERVWAGALAGLGGTGIFENVQQSRKK</sequence>
<dbReference type="EMBL" id="FNNC01000001">
    <property type="protein sequence ID" value="SDW00578.1"/>
    <property type="molecule type" value="Genomic_DNA"/>
</dbReference>
<feature type="transmembrane region" description="Helical" evidence="1">
    <location>
        <begin position="37"/>
        <end position="57"/>
    </location>
</feature>
<keyword evidence="3" id="KW-1185">Reference proteome</keyword>
<dbReference type="RefSeq" id="WP_091610054.1">
    <property type="nucleotide sequence ID" value="NZ_FNNC01000001.1"/>
</dbReference>
<evidence type="ECO:0000313" key="2">
    <source>
        <dbReference type="EMBL" id="SDW00578.1"/>
    </source>
</evidence>
<dbReference type="Proteomes" id="UP000199488">
    <property type="component" value="Unassembled WGS sequence"/>
</dbReference>
<keyword evidence="1" id="KW-0812">Transmembrane</keyword>
<evidence type="ECO:0000313" key="3">
    <source>
        <dbReference type="Proteomes" id="UP000199488"/>
    </source>
</evidence>
<dbReference type="Pfam" id="PF06946">
    <property type="entry name" value="Phage_holin_5_1"/>
    <property type="match status" value="1"/>
</dbReference>
<protein>
    <submittedName>
        <fullName evidence="2">Bacteriophage A118-like holin, Hol118</fullName>
    </submittedName>
</protein>